<feature type="chain" id="PRO_5035455518" description="Menorin-like domain-containing protein" evidence="2">
    <location>
        <begin position="17"/>
        <end position="282"/>
    </location>
</feature>
<evidence type="ECO:0000256" key="1">
    <source>
        <dbReference type="ARBA" id="ARBA00044953"/>
    </source>
</evidence>
<proteinExistence type="inferred from homology"/>
<comment type="similarity">
    <text evidence="1">Belongs to the menorin family.</text>
</comment>
<evidence type="ECO:0000259" key="3">
    <source>
        <dbReference type="Pfam" id="PF10223"/>
    </source>
</evidence>
<keyword evidence="5" id="KW-1185">Reference proteome</keyword>
<name>A0A8J9VN87_9NEOP</name>
<protein>
    <recommendedName>
        <fullName evidence="3">Menorin-like domain-containing protein</fullName>
    </recommendedName>
</protein>
<gene>
    <name evidence="4" type="ORF">BINO364_LOCUS1667</name>
</gene>
<feature type="non-terminal residue" evidence="4">
    <location>
        <position position="282"/>
    </location>
</feature>
<dbReference type="Pfam" id="PF10223">
    <property type="entry name" value="Menorin_N"/>
    <property type="match status" value="1"/>
</dbReference>
<dbReference type="PANTHER" id="PTHR21184:SF6">
    <property type="entry name" value="CONSERVED PLASMA MEMBRANE PROTEIN"/>
    <property type="match status" value="1"/>
</dbReference>
<evidence type="ECO:0000256" key="2">
    <source>
        <dbReference type="SAM" id="SignalP"/>
    </source>
</evidence>
<reference evidence="4" key="1">
    <citation type="submission" date="2021-12" db="EMBL/GenBank/DDBJ databases">
        <authorList>
            <person name="Martin H S."/>
        </authorList>
    </citation>
    <scope>NUCLEOTIDE SEQUENCE</scope>
</reference>
<dbReference type="PANTHER" id="PTHR21184">
    <property type="entry name" value="MENORIN (DENDRITIC BRANCHING PROTEIN)"/>
    <property type="match status" value="1"/>
</dbReference>
<sequence length="282" mass="30705">MLAVLLLFVTASLVCGDEEAMKNLTTVTWAHAVNNKTYLEATLASEVSMLEADVILGHLKGNGGPPLPIMAHPPATTSDLSLADFLTGVSQYNNVNAKQKGVKLDFKSIEAFEKAQEIIAPFTKPEVTFPLWLNADILPGPVEATTKPVDPVKFLHLGMKHPRAVLSIGWTTNYGGNITEGEYSREQIGAMLRLVNEHHVNQTVTFPVRAGLASNSQPYLLDLLRETASLNSSMTVWSSEGDNVEVERLRALILTVGLERTYLDVPNELAARLHLPSPDAKA</sequence>
<evidence type="ECO:0000313" key="5">
    <source>
        <dbReference type="Proteomes" id="UP000838878"/>
    </source>
</evidence>
<dbReference type="EMBL" id="OV170221">
    <property type="protein sequence ID" value="CAH0714642.1"/>
    <property type="molecule type" value="Genomic_DNA"/>
</dbReference>
<dbReference type="OrthoDB" id="413402at2759"/>
<dbReference type="AlphaFoldDB" id="A0A8J9VN87"/>
<feature type="domain" description="Menorin-like" evidence="3">
    <location>
        <begin position="23"/>
        <end position="269"/>
    </location>
</feature>
<dbReference type="GO" id="GO:0005615">
    <property type="term" value="C:extracellular space"/>
    <property type="evidence" value="ECO:0007669"/>
    <property type="project" value="TreeGrafter"/>
</dbReference>
<accession>A0A8J9VN87</accession>
<dbReference type="InterPro" id="IPR019356">
    <property type="entry name" value="Menorin_dom"/>
</dbReference>
<organism evidence="4 5">
    <name type="scientific">Brenthis ino</name>
    <name type="common">lesser marbled fritillary</name>
    <dbReference type="NCBI Taxonomy" id="405034"/>
    <lineage>
        <taxon>Eukaryota</taxon>
        <taxon>Metazoa</taxon>
        <taxon>Ecdysozoa</taxon>
        <taxon>Arthropoda</taxon>
        <taxon>Hexapoda</taxon>
        <taxon>Insecta</taxon>
        <taxon>Pterygota</taxon>
        <taxon>Neoptera</taxon>
        <taxon>Endopterygota</taxon>
        <taxon>Lepidoptera</taxon>
        <taxon>Glossata</taxon>
        <taxon>Ditrysia</taxon>
        <taxon>Papilionoidea</taxon>
        <taxon>Nymphalidae</taxon>
        <taxon>Heliconiinae</taxon>
        <taxon>Argynnini</taxon>
        <taxon>Brenthis</taxon>
    </lineage>
</organism>
<evidence type="ECO:0000313" key="4">
    <source>
        <dbReference type="EMBL" id="CAH0714642.1"/>
    </source>
</evidence>
<keyword evidence="2" id="KW-0732">Signal</keyword>
<feature type="signal peptide" evidence="2">
    <location>
        <begin position="1"/>
        <end position="16"/>
    </location>
</feature>
<dbReference type="Proteomes" id="UP000838878">
    <property type="component" value="Chromosome 1"/>
</dbReference>